<dbReference type="SUPFAM" id="SSF53383">
    <property type="entry name" value="PLP-dependent transferases"/>
    <property type="match status" value="1"/>
</dbReference>
<accession>A0A537LHW8</accession>
<dbReference type="AlphaFoldDB" id="A0A537LHW8"/>
<dbReference type="GO" id="GO:0008483">
    <property type="term" value="F:transaminase activity"/>
    <property type="evidence" value="ECO:0007669"/>
    <property type="project" value="UniProtKB-KW"/>
</dbReference>
<protein>
    <submittedName>
        <fullName evidence="4">Aminotransferase class III-fold pyridoxal phosphate-dependent enzyme</fullName>
    </submittedName>
</protein>
<organism evidence="4 5">
    <name type="scientific">Candidatus Segetimicrobium genomatis</name>
    <dbReference type="NCBI Taxonomy" id="2569760"/>
    <lineage>
        <taxon>Bacteria</taxon>
        <taxon>Bacillati</taxon>
        <taxon>Candidatus Sysuimicrobiota</taxon>
        <taxon>Candidatus Sysuimicrobiia</taxon>
        <taxon>Candidatus Sysuimicrobiales</taxon>
        <taxon>Candidatus Segetimicrobiaceae</taxon>
        <taxon>Candidatus Segetimicrobium</taxon>
    </lineage>
</organism>
<keyword evidence="4" id="KW-0808">Transferase</keyword>
<comment type="caution">
    <text evidence="4">The sequence shown here is derived from an EMBL/GenBank/DDBJ whole genome shotgun (WGS) entry which is preliminary data.</text>
</comment>
<feature type="compositionally biased region" description="Polar residues" evidence="3">
    <location>
        <begin position="15"/>
        <end position="30"/>
    </location>
</feature>
<dbReference type="InterPro" id="IPR015421">
    <property type="entry name" value="PyrdxlP-dep_Trfase_major"/>
</dbReference>
<evidence type="ECO:0000313" key="4">
    <source>
        <dbReference type="EMBL" id="TMJ07595.1"/>
    </source>
</evidence>
<evidence type="ECO:0000256" key="3">
    <source>
        <dbReference type="SAM" id="MobiDB-lite"/>
    </source>
</evidence>
<dbReference type="Proteomes" id="UP000320393">
    <property type="component" value="Unassembled WGS sequence"/>
</dbReference>
<keyword evidence="4" id="KW-0032">Aminotransferase</keyword>
<dbReference type="PANTHER" id="PTHR43713">
    <property type="entry name" value="GLUTAMATE-1-SEMIALDEHYDE 2,1-AMINOMUTASE"/>
    <property type="match status" value="1"/>
</dbReference>
<reference evidence="4 5" key="1">
    <citation type="journal article" date="2019" name="Nat. Microbiol.">
        <title>Mediterranean grassland soil C-N compound turnover is dependent on rainfall and depth, and is mediated by genomically divergent microorganisms.</title>
        <authorList>
            <person name="Diamond S."/>
            <person name="Andeer P.F."/>
            <person name="Li Z."/>
            <person name="Crits-Christoph A."/>
            <person name="Burstein D."/>
            <person name="Anantharaman K."/>
            <person name="Lane K.R."/>
            <person name="Thomas B.C."/>
            <person name="Pan C."/>
            <person name="Northen T.R."/>
            <person name="Banfield J.F."/>
        </authorList>
    </citation>
    <scope>NUCLEOTIDE SEQUENCE [LARGE SCALE GENOMIC DNA]</scope>
    <source>
        <strain evidence="4">NP_5</strain>
    </source>
</reference>
<dbReference type="GO" id="GO:0030170">
    <property type="term" value="F:pyridoxal phosphate binding"/>
    <property type="evidence" value="ECO:0007669"/>
    <property type="project" value="InterPro"/>
</dbReference>
<dbReference type="InterPro" id="IPR005814">
    <property type="entry name" value="Aminotrans_3"/>
</dbReference>
<gene>
    <name evidence="4" type="ORF">E6H02_11255</name>
</gene>
<evidence type="ECO:0000313" key="5">
    <source>
        <dbReference type="Proteomes" id="UP000320393"/>
    </source>
</evidence>
<dbReference type="Gene3D" id="3.90.1150.10">
    <property type="entry name" value="Aspartate Aminotransferase, domain 1"/>
    <property type="match status" value="1"/>
</dbReference>
<comment type="cofactor">
    <cofactor evidence="1">
        <name>pyridoxal 5'-phosphate</name>
        <dbReference type="ChEBI" id="CHEBI:597326"/>
    </cofactor>
</comment>
<dbReference type="Gene3D" id="3.40.640.10">
    <property type="entry name" value="Type I PLP-dependent aspartate aminotransferase-like (Major domain)"/>
    <property type="match status" value="1"/>
</dbReference>
<dbReference type="InterPro" id="IPR015424">
    <property type="entry name" value="PyrdxlP-dep_Trfase"/>
</dbReference>
<evidence type="ECO:0000256" key="2">
    <source>
        <dbReference type="ARBA" id="ARBA00022898"/>
    </source>
</evidence>
<evidence type="ECO:0000256" key="1">
    <source>
        <dbReference type="ARBA" id="ARBA00001933"/>
    </source>
</evidence>
<feature type="non-terminal residue" evidence="4">
    <location>
        <position position="173"/>
    </location>
</feature>
<proteinExistence type="predicted"/>
<dbReference type="InterPro" id="IPR015422">
    <property type="entry name" value="PyrdxlP-dep_Trfase_small"/>
</dbReference>
<keyword evidence="2" id="KW-0663">Pyridoxal phosphate</keyword>
<sequence length="173" mass="18060">MRVAPWQKCTANLSQSSISTATAGPRSSATAPGRDPYPPYIERGDGCRVTDVDGNERIDFSNNYTALILGHCHPGVAAAVHAQVARGSAFAAPTRHEIALAQAIAERVPSIERIRFASSGTEAVMFALRLARAFTGRPKIAKAEGGFHGTSEYASISIGPDIAKAGPSDAPAS</sequence>
<dbReference type="Pfam" id="PF00202">
    <property type="entry name" value="Aminotran_3"/>
    <property type="match status" value="1"/>
</dbReference>
<name>A0A537LHW8_9BACT</name>
<dbReference type="PANTHER" id="PTHR43713:SF3">
    <property type="entry name" value="GLUTAMATE-1-SEMIALDEHYDE 2,1-AMINOMUTASE 1, CHLOROPLASTIC-RELATED"/>
    <property type="match status" value="1"/>
</dbReference>
<feature type="region of interest" description="Disordered" evidence="3">
    <location>
        <begin position="15"/>
        <end position="44"/>
    </location>
</feature>
<dbReference type="EMBL" id="VBAM01000468">
    <property type="protein sequence ID" value="TMJ07595.1"/>
    <property type="molecule type" value="Genomic_DNA"/>
</dbReference>